<proteinExistence type="inferred from homology"/>
<dbReference type="InterPro" id="IPR050799">
    <property type="entry name" value="ZIP_Transporter"/>
</dbReference>
<dbReference type="EMBL" id="SRMA01026567">
    <property type="protein sequence ID" value="TRY82272.1"/>
    <property type="molecule type" value="Genomic_DNA"/>
</dbReference>
<dbReference type="GO" id="GO:0055038">
    <property type="term" value="C:recycling endosome membrane"/>
    <property type="evidence" value="ECO:0007669"/>
    <property type="project" value="UniProtKB-SubCell"/>
</dbReference>
<dbReference type="GO" id="GO:0005385">
    <property type="term" value="F:zinc ion transmembrane transporter activity"/>
    <property type="evidence" value="ECO:0007669"/>
    <property type="project" value="TreeGrafter"/>
</dbReference>
<evidence type="ECO:0000313" key="25">
    <source>
        <dbReference type="Proteomes" id="UP000316079"/>
    </source>
</evidence>
<dbReference type="PANTHER" id="PTHR12191:SF21">
    <property type="entry name" value="ZINC TRANSPORTER ZIP4"/>
    <property type="match status" value="1"/>
</dbReference>
<evidence type="ECO:0000256" key="1">
    <source>
        <dbReference type="ARBA" id="ARBA00004195"/>
    </source>
</evidence>
<dbReference type="GO" id="GO:0030003">
    <property type="term" value="P:intracellular monoatomic cation homeostasis"/>
    <property type="evidence" value="ECO:0007669"/>
    <property type="project" value="TreeGrafter"/>
</dbReference>
<evidence type="ECO:0000256" key="18">
    <source>
        <dbReference type="ARBA" id="ARBA00041703"/>
    </source>
</evidence>
<evidence type="ECO:0000256" key="12">
    <source>
        <dbReference type="ARBA" id="ARBA00022906"/>
    </source>
</evidence>
<evidence type="ECO:0000256" key="17">
    <source>
        <dbReference type="ARBA" id="ARBA00039394"/>
    </source>
</evidence>
<dbReference type="OrthoDB" id="200954at2759"/>
<dbReference type="InterPro" id="IPR003689">
    <property type="entry name" value="ZIP"/>
</dbReference>
<dbReference type="Pfam" id="PF02535">
    <property type="entry name" value="Zip"/>
    <property type="match status" value="1"/>
</dbReference>
<feature type="domain" description="Zinc transporter ZIP4/12 EF-hand" evidence="23">
    <location>
        <begin position="424"/>
        <end position="519"/>
    </location>
</feature>
<dbReference type="Pfam" id="PF18292">
    <property type="entry name" value="ZIP4_domain"/>
    <property type="match status" value="1"/>
</dbReference>
<organism evidence="24 25">
    <name type="scientific">Danionella cerebrum</name>
    <dbReference type="NCBI Taxonomy" id="2873325"/>
    <lineage>
        <taxon>Eukaryota</taxon>
        <taxon>Metazoa</taxon>
        <taxon>Chordata</taxon>
        <taxon>Craniata</taxon>
        <taxon>Vertebrata</taxon>
        <taxon>Euteleostomi</taxon>
        <taxon>Actinopterygii</taxon>
        <taxon>Neopterygii</taxon>
        <taxon>Teleostei</taxon>
        <taxon>Ostariophysi</taxon>
        <taxon>Cypriniformes</taxon>
        <taxon>Danionidae</taxon>
        <taxon>Danioninae</taxon>
        <taxon>Danionella</taxon>
    </lineage>
</organism>
<dbReference type="GO" id="GO:0016324">
    <property type="term" value="C:apical plasma membrane"/>
    <property type="evidence" value="ECO:0007669"/>
    <property type="project" value="UniProtKB-SubCell"/>
</dbReference>
<keyword evidence="11" id="KW-0832">Ubl conjugation</keyword>
<feature type="transmembrane region" description="Helical" evidence="21">
    <location>
        <begin position="572"/>
        <end position="594"/>
    </location>
</feature>
<evidence type="ECO:0000256" key="7">
    <source>
        <dbReference type="ARBA" id="ARBA00022723"/>
    </source>
</evidence>
<dbReference type="InterPro" id="IPR049406">
    <property type="entry name" value="ZIP4_12_EF-hand"/>
</dbReference>
<evidence type="ECO:0000256" key="2">
    <source>
        <dbReference type="ARBA" id="ARBA00004424"/>
    </source>
</evidence>
<keyword evidence="4" id="KW-0813">Transport</keyword>
<keyword evidence="5" id="KW-1003">Cell membrane</keyword>
<dbReference type="GO" id="GO:0046872">
    <property type="term" value="F:metal ion binding"/>
    <property type="evidence" value="ECO:0007669"/>
    <property type="project" value="UniProtKB-KW"/>
</dbReference>
<evidence type="ECO:0000256" key="8">
    <source>
        <dbReference type="ARBA" id="ARBA00022729"/>
    </source>
</evidence>
<keyword evidence="25" id="KW-1185">Reference proteome</keyword>
<dbReference type="InterPro" id="IPR041137">
    <property type="entry name" value="ZIP4_N"/>
</dbReference>
<evidence type="ECO:0000259" key="22">
    <source>
        <dbReference type="Pfam" id="PF18292"/>
    </source>
</evidence>
<evidence type="ECO:0000256" key="16">
    <source>
        <dbReference type="ARBA" id="ARBA00034634"/>
    </source>
</evidence>
<evidence type="ECO:0000256" key="19">
    <source>
        <dbReference type="ARBA" id="ARBA00042777"/>
    </source>
</evidence>
<comment type="function">
    <text evidence="20">Selective transporter that mediates the uptake of Zn(2+). Plays an essential role for dietary zinc uptake from small intestine. The Zn(2+) uniporter activity is regulated by zinc availability. Also exhibits polyspecific binding and transport of Cu(2+), Cd(2+) and possibly Ni(2+) but at higher concentrations.</text>
</comment>
<keyword evidence="14" id="KW-0406">Ion transport</keyword>
<feature type="transmembrane region" description="Helical" evidence="21">
    <location>
        <begin position="540"/>
        <end position="563"/>
    </location>
</feature>
<keyword evidence="15 21" id="KW-0472">Membrane</keyword>
<feature type="transmembrane region" description="Helical" evidence="21">
    <location>
        <begin position="809"/>
        <end position="827"/>
    </location>
</feature>
<evidence type="ECO:0000313" key="24">
    <source>
        <dbReference type="EMBL" id="TRY82272.1"/>
    </source>
</evidence>
<comment type="subcellular location">
    <subcellularLocation>
        <location evidence="2">Apical cell membrane</location>
        <topology evidence="2">Multi-pass membrane protein</topology>
    </subcellularLocation>
    <subcellularLocation>
        <location evidence="1">Recycling endosome membrane</location>
        <topology evidence="1">Multi-pass membrane protein</topology>
    </subcellularLocation>
</comment>
<evidence type="ECO:0000256" key="5">
    <source>
        <dbReference type="ARBA" id="ARBA00022475"/>
    </source>
</evidence>
<keyword evidence="6 21" id="KW-0812">Transmembrane</keyword>
<evidence type="ECO:0000256" key="3">
    <source>
        <dbReference type="ARBA" id="ARBA00006939"/>
    </source>
</evidence>
<comment type="caution">
    <text evidence="24">The sequence shown here is derived from an EMBL/GenBank/DDBJ whole genome shotgun (WGS) entry which is preliminary data.</text>
</comment>
<accession>A0A553PX59</accession>
<evidence type="ECO:0000259" key="23">
    <source>
        <dbReference type="Pfam" id="PF21116"/>
    </source>
</evidence>
<feature type="transmembrane region" description="Helical" evidence="21">
    <location>
        <begin position="839"/>
        <end position="862"/>
    </location>
</feature>
<keyword evidence="8" id="KW-0732">Signal</keyword>
<feature type="domain" description="Zinc transporter ZIP4 N-terminal" evidence="22">
    <location>
        <begin position="293"/>
        <end position="416"/>
    </location>
</feature>
<feature type="transmembrane region" description="Helical" evidence="21">
    <location>
        <begin position="779"/>
        <end position="797"/>
    </location>
</feature>
<dbReference type="GO" id="GO:0140410">
    <property type="term" value="F:monoatomic cation:bicarbonate symporter activity"/>
    <property type="evidence" value="ECO:0007669"/>
    <property type="project" value="TreeGrafter"/>
</dbReference>
<evidence type="ECO:0000256" key="20">
    <source>
        <dbReference type="ARBA" id="ARBA00055808"/>
    </source>
</evidence>
<sequence>MVETSMNIWSLILGRVFQVTRRLKSGEPKGCSPSSFETDLVRLWRLWSLFLSRTETSEAGIRKRSMPLQHVEKVNLTLAKPQLLRKAAEAISQSSRFFTWRRLNFQKQQNPRRQEPPEDSVSSWESVIIYNQRSSPSMFLTRNDPQSEQIKALSLSPPGLTSFRSLRPGHEFPGLRQLRSAGDRKWLPTFYPEPLLRWPIRGLRKKLYLSRYQDLQSSRERVRIMEIKGALVLSFACLCALAGAREQRLELLRRLGDLLAPGERVLSGDALGTVIERLENRVQCSGVSCGKVEDFFTLAPALCLFLSDPLETCRAIRGGAWASESEKLIRSIISPHNKHGDSQEMQGLEKLFEGLEKHYQPETLEGETCLFVNLFQSCFSVKDVLEESGVGQDLTRSELDVVFGNILYHALRGDCMKTEDLPEPGFFLDYIFSRFTSNNLTLHDFEDLLVKLNLGGEAPDHEHLQEPQNLRGAPQRNISWDSACFSAAELWRIYRFNSSLTQDQFTQISPALLQQILSGGCSEISPDPITPDTLSTAERYGYATLANLVICLMALLGVSVLLFSRCTQMFQLCIQFCISLAVGSLTGDALLHLLPAFLGLHVHEQGHDHSQQSFTYVYKLLVLIGGIYIFYLMEGIFSIITRPEHHHEEDGSDVHHCDHGKVLQMYQREKQSKHSNSQADLVRKAIPPVNVLALVIAEKNEKSFLEPAVPKREQRLLPYMITIGDGIHNFADGLALGAAFSISWRSGLATSLAVLCHELPHELGDFAILLHCGVSVKRALLLNVGSSLSSFVGLYIALSVSTDSVAEEWISAVTAGLFLYVGLADMLPSLVHVDSKQPWLVFLLQNLGLLSGWAILLLLCLYEDQIGV</sequence>
<feature type="transmembrane region" description="Helical" evidence="21">
    <location>
        <begin position="614"/>
        <end position="633"/>
    </location>
</feature>
<name>A0A553PX59_9TELE</name>
<dbReference type="GO" id="GO:0071578">
    <property type="term" value="P:zinc ion import across plasma membrane"/>
    <property type="evidence" value="ECO:0007669"/>
    <property type="project" value="TreeGrafter"/>
</dbReference>
<evidence type="ECO:0000256" key="4">
    <source>
        <dbReference type="ARBA" id="ARBA00022448"/>
    </source>
</evidence>
<evidence type="ECO:0000256" key="6">
    <source>
        <dbReference type="ARBA" id="ARBA00022692"/>
    </source>
</evidence>
<keyword evidence="7" id="KW-0479">Metal-binding</keyword>
<keyword evidence="12" id="KW-0864">Zinc transport</keyword>
<dbReference type="PANTHER" id="PTHR12191">
    <property type="entry name" value="SOLUTE CARRIER FAMILY 39"/>
    <property type="match status" value="1"/>
</dbReference>
<reference evidence="24 25" key="1">
    <citation type="journal article" date="2019" name="Sci. Data">
        <title>Hybrid genome assembly and annotation of Danionella translucida.</title>
        <authorList>
            <person name="Kadobianskyi M."/>
            <person name="Schulze L."/>
            <person name="Schuelke M."/>
            <person name="Judkewitz B."/>
        </authorList>
    </citation>
    <scope>NUCLEOTIDE SEQUENCE [LARGE SCALE GENOMIC DNA]</scope>
    <source>
        <strain evidence="24 25">Bolton</strain>
    </source>
</reference>
<keyword evidence="10" id="KW-0862">Zinc</keyword>
<dbReference type="STRING" id="623744.A0A553PX59"/>
<comment type="similarity">
    <text evidence="3">Belongs to the ZIP transporter (TC 2.A.5) family.</text>
</comment>
<protein>
    <recommendedName>
        <fullName evidence="17">Zinc transporter ZIP4</fullName>
    </recommendedName>
    <alternativeName>
        <fullName evidence="19">Solute carrier family 39 member 4</fullName>
    </alternativeName>
    <alternativeName>
        <fullName evidence="18">Zrt- and Irt-like protein 4</fullName>
    </alternativeName>
</protein>
<evidence type="ECO:0000256" key="13">
    <source>
        <dbReference type="ARBA" id="ARBA00022989"/>
    </source>
</evidence>
<dbReference type="Pfam" id="PF21116">
    <property type="entry name" value="EF-hand_Zip"/>
    <property type="match status" value="1"/>
</dbReference>
<evidence type="ECO:0000256" key="11">
    <source>
        <dbReference type="ARBA" id="ARBA00022843"/>
    </source>
</evidence>
<evidence type="ECO:0000256" key="21">
    <source>
        <dbReference type="SAM" id="Phobius"/>
    </source>
</evidence>
<dbReference type="AlphaFoldDB" id="A0A553PX59"/>
<comment type="catalytic activity">
    <reaction evidence="16">
        <text>Zn(2+)(in) = Zn(2+)(out)</text>
        <dbReference type="Rhea" id="RHEA:29351"/>
        <dbReference type="ChEBI" id="CHEBI:29105"/>
    </reaction>
</comment>
<dbReference type="Proteomes" id="UP000316079">
    <property type="component" value="Unassembled WGS sequence"/>
</dbReference>
<evidence type="ECO:0000256" key="9">
    <source>
        <dbReference type="ARBA" id="ARBA00022753"/>
    </source>
</evidence>
<keyword evidence="9" id="KW-0967">Endosome</keyword>
<evidence type="ECO:0000256" key="15">
    <source>
        <dbReference type="ARBA" id="ARBA00023136"/>
    </source>
</evidence>
<evidence type="ECO:0000256" key="10">
    <source>
        <dbReference type="ARBA" id="ARBA00022833"/>
    </source>
</evidence>
<evidence type="ECO:0000256" key="14">
    <source>
        <dbReference type="ARBA" id="ARBA00023065"/>
    </source>
</evidence>
<gene>
    <name evidence="24" type="ORF">DNTS_009374</name>
</gene>
<keyword evidence="13 21" id="KW-1133">Transmembrane helix</keyword>